<dbReference type="AlphaFoldDB" id="I0Z1S8"/>
<evidence type="ECO:0000313" key="2">
    <source>
        <dbReference type="Proteomes" id="UP000007264"/>
    </source>
</evidence>
<gene>
    <name evidence="1" type="ORF">COCSUDRAFT_62029</name>
</gene>
<dbReference type="KEGG" id="csl:COCSUDRAFT_62029"/>
<dbReference type="GeneID" id="17042599"/>
<proteinExistence type="predicted"/>
<dbReference type="OrthoDB" id="541118at2759"/>
<evidence type="ECO:0000313" key="1">
    <source>
        <dbReference type="EMBL" id="EIE24597.1"/>
    </source>
</evidence>
<dbReference type="Proteomes" id="UP000007264">
    <property type="component" value="Unassembled WGS sequence"/>
</dbReference>
<dbReference type="EMBL" id="AGSI01000005">
    <property type="protein sequence ID" value="EIE24597.1"/>
    <property type="molecule type" value="Genomic_DNA"/>
</dbReference>
<protein>
    <submittedName>
        <fullName evidence="1">Uncharacterized protein</fullName>
    </submittedName>
</protein>
<accession>I0Z1S8</accession>
<name>I0Z1S8_COCSC</name>
<dbReference type="RefSeq" id="XP_005649141.1">
    <property type="nucleotide sequence ID" value="XM_005649084.1"/>
</dbReference>
<organism evidence="1 2">
    <name type="scientific">Coccomyxa subellipsoidea (strain C-169)</name>
    <name type="common">Green microalga</name>
    <dbReference type="NCBI Taxonomy" id="574566"/>
    <lineage>
        <taxon>Eukaryota</taxon>
        <taxon>Viridiplantae</taxon>
        <taxon>Chlorophyta</taxon>
        <taxon>core chlorophytes</taxon>
        <taxon>Trebouxiophyceae</taxon>
        <taxon>Trebouxiophyceae incertae sedis</taxon>
        <taxon>Coccomyxaceae</taxon>
        <taxon>Coccomyxa</taxon>
        <taxon>Coccomyxa subellipsoidea</taxon>
    </lineage>
</organism>
<keyword evidence="2" id="KW-1185">Reference proteome</keyword>
<reference evidence="1 2" key="1">
    <citation type="journal article" date="2012" name="Genome Biol.">
        <title>The genome of the polar eukaryotic microalga coccomyxa subellipsoidea reveals traits of cold adaptation.</title>
        <authorList>
            <person name="Blanc G."/>
            <person name="Agarkova I."/>
            <person name="Grimwood J."/>
            <person name="Kuo A."/>
            <person name="Brueggeman A."/>
            <person name="Dunigan D."/>
            <person name="Gurnon J."/>
            <person name="Ladunga I."/>
            <person name="Lindquist E."/>
            <person name="Lucas S."/>
            <person name="Pangilinan J."/>
            <person name="Proschold T."/>
            <person name="Salamov A."/>
            <person name="Schmutz J."/>
            <person name="Weeks D."/>
            <person name="Yamada T."/>
            <person name="Claverie J.M."/>
            <person name="Grigoriev I."/>
            <person name="Van Etten J."/>
            <person name="Lomsadze A."/>
            <person name="Borodovsky M."/>
        </authorList>
    </citation>
    <scope>NUCLEOTIDE SEQUENCE [LARGE SCALE GENOMIC DNA]</scope>
    <source>
        <strain evidence="1 2">C-169</strain>
    </source>
</reference>
<comment type="caution">
    <text evidence="1">The sequence shown here is derived from an EMBL/GenBank/DDBJ whole genome shotgun (WGS) entry which is preliminary data.</text>
</comment>
<sequence>MELAPGEFIQRCHVTTTTGEQMILAFRLCLEERIKGESAGEEGQCPTEPDVRWGPESVVCGQLDALRDGDVERALRFVSLPNEEATGLGLDSSLVRRIPAYAPLLYHHGYSVAATAQVSADKAVIFVGDSSRMFEKGTRAPEISISVFQL</sequence>